<reference evidence="2 3" key="1">
    <citation type="submission" date="2020-12" db="EMBL/GenBank/DDBJ databases">
        <title>Concerted genomic and epigenomic changes stabilize Arabidopsis allopolyploids.</title>
        <authorList>
            <person name="Chen Z."/>
        </authorList>
    </citation>
    <scope>NUCLEOTIDE SEQUENCE [LARGE SCALE GENOMIC DNA]</scope>
    <source>
        <strain evidence="2">Allo738</strain>
        <tissue evidence="2">Leaf</tissue>
    </source>
</reference>
<name>A0A8T2C0G3_9BRAS</name>
<feature type="region of interest" description="Disordered" evidence="1">
    <location>
        <begin position="424"/>
        <end position="457"/>
    </location>
</feature>
<feature type="non-terminal residue" evidence="2">
    <location>
        <position position="536"/>
    </location>
</feature>
<dbReference type="EMBL" id="JAEFBK010000006">
    <property type="protein sequence ID" value="KAG7592725.1"/>
    <property type="molecule type" value="Genomic_DNA"/>
</dbReference>
<feature type="compositionally biased region" description="Low complexity" evidence="1">
    <location>
        <begin position="430"/>
        <end position="442"/>
    </location>
</feature>
<feature type="compositionally biased region" description="Low complexity" evidence="1">
    <location>
        <begin position="1"/>
        <end position="26"/>
    </location>
</feature>
<dbReference type="AlphaFoldDB" id="A0A8T2C0G3"/>
<feature type="compositionally biased region" description="Low complexity" evidence="1">
    <location>
        <begin position="260"/>
        <end position="277"/>
    </location>
</feature>
<feature type="region of interest" description="Disordered" evidence="1">
    <location>
        <begin position="79"/>
        <end position="145"/>
    </location>
</feature>
<accession>A0A8T2C0G3</accession>
<organism evidence="2 3">
    <name type="scientific">Arabidopsis thaliana x Arabidopsis arenosa</name>
    <dbReference type="NCBI Taxonomy" id="1240361"/>
    <lineage>
        <taxon>Eukaryota</taxon>
        <taxon>Viridiplantae</taxon>
        <taxon>Streptophyta</taxon>
        <taxon>Embryophyta</taxon>
        <taxon>Tracheophyta</taxon>
        <taxon>Spermatophyta</taxon>
        <taxon>Magnoliopsida</taxon>
        <taxon>eudicotyledons</taxon>
        <taxon>Gunneridae</taxon>
        <taxon>Pentapetalae</taxon>
        <taxon>rosids</taxon>
        <taxon>malvids</taxon>
        <taxon>Brassicales</taxon>
        <taxon>Brassicaceae</taxon>
        <taxon>Camelineae</taxon>
        <taxon>Arabidopsis</taxon>
    </lineage>
</organism>
<gene>
    <name evidence="2" type="ORF">ISN45_Aa01g015830</name>
</gene>
<keyword evidence="3" id="KW-1185">Reference proteome</keyword>
<dbReference type="PANTHER" id="PTHR35692:SF1">
    <property type="entry name" value="F26F24.11"/>
    <property type="match status" value="1"/>
</dbReference>
<feature type="compositionally biased region" description="Low complexity" evidence="1">
    <location>
        <begin position="121"/>
        <end position="137"/>
    </location>
</feature>
<dbReference type="PANTHER" id="PTHR35692">
    <property type="entry name" value="F26F24.11"/>
    <property type="match status" value="1"/>
</dbReference>
<evidence type="ECO:0000256" key="1">
    <source>
        <dbReference type="SAM" id="MobiDB-lite"/>
    </source>
</evidence>
<evidence type="ECO:0000313" key="3">
    <source>
        <dbReference type="Proteomes" id="UP000694240"/>
    </source>
</evidence>
<dbReference type="Proteomes" id="UP000694240">
    <property type="component" value="Chromosome 6"/>
</dbReference>
<protein>
    <submittedName>
        <fullName evidence="2">Uncharacterized protein</fullName>
    </submittedName>
</protein>
<feature type="region of interest" description="Disordered" evidence="1">
    <location>
        <begin position="1"/>
        <end position="48"/>
    </location>
</feature>
<feature type="region of interest" description="Disordered" evidence="1">
    <location>
        <begin position="260"/>
        <end position="297"/>
    </location>
</feature>
<feature type="region of interest" description="Disordered" evidence="1">
    <location>
        <begin position="388"/>
        <end position="412"/>
    </location>
</feature>
<feature type="compositionally biased region" description="Low complexity" evidence="1">
    <location>
        <begin position="36"/>
        <end position="48"/>
    </location>
</feature>
<sequence>NLESLPVSRPDSVSSSSKKLLSQSKSMASYPKKKSCGNGSSVSSFSSFSGNLTGNSCPLDSSVGIKRDTSVYSRFEKNSRGEFGDFSDSGRIGYGSSKRMNPKFLTPTTQTLKLRPKENSRTSSTSLTSIDSASPSSYLDQREGMNKSKSRFLRSWFDKLPLAQAMGCLQGKSSSKSKKTKESCVEEFSWEEEFKKAKKRVEEESKQMKIMLDTRQKNAKDHYVLEQVAKINCSGFIDDSALPSNLETRFRRLKSLPVSRSDSVSSSSKKKLLTQSKTMASYPEKKNHGNVSSVSSFSNQVGKSCPLDSSVEEQIFTRTKCNQSVSSRGGLGESSGSRRIVSSSSRFSCGNVSSVSKLSDFSGKSCPLDSYVEETQIFSGIKHNPRVNSRGGLGDFSERIGSSSSRFSREGKISTATQTLKLLPKEKSRISSPSSTSIDVASLSSDQNLKERSNRKSKSNSKFLTSWFNKLSPAQAMGCLRHTPNKSSPNNKKEVYWEEDLKKEAKASFKETEEVLRKANGAVKRLRRLRSESKFD</sequence>
<evidence type="ECO:0000313" key="2">
    <source>
        <dbReference type="EMBL" id="KAG7592725.1"/>
    </source>
</evidence>
<proteinExistence type="predicted"/>
<comment type="caution">
    <text evidence="2">The sequence shown here is derived from an EMBL/GenBank/DDBJ whole genome shotgun (WGS) entry which is preliminary data.</text>
</comment>